<dbReference type="Proteomes" id="UP000643672">
    <property type="component" value="Unassembled WGS sequence"/>
</dbReference>
<reference evidence="3 4" key="1">
    <citation type="submission" date="2020-05" db="EMBL/GenBank/DDBJ databases">
        <authorList>
            <person name="Petersen J."/>
            <person name="Sayavedra L."/>
        </authorList>
    </citation>
    <scope>NUCLEOTIDE SEQUENCE [LARGE SCALE GENOMIC DNA]</scope>
    <source>
        <strain evidence="3">B thermophilus SOXS</strain>
    </source>
</reference>
<keyword evidence="4" id="KW-1185">Reference proteome</keyword>
<feature type="transmembrane region" description="Helical" evidence="1">
    <location>
        <begin position="6"/>
        <end position="26"/>
    </location>
</feature>
<evidence type="ECO:0000259" key="2">
    <source>
        <dbReference type="PROSITE" id="PS50965"/>
    </source>
</evidence>
<comment type="caution">
    <text evidence="3">The sequence shown here is derived from an EMBL/GenBank/DDBJ whole genome shotgun (WGS) entry which is preliminary data.</text>
</comment>
<gene>
    <name evidence="3" type="ORF">THERMOS_1988</name>
</gene>
<sequence length="139" mass="16167">MDLAPILNQVGMLWYFIPAFVIITLLKSAWFKGVFGEFIVNLSAKLLLDKRKYHLIKNITLPTEDGSTQIDHIIVSEYGIFVVETKNMKGWIFGGLNQKIWTQKIYKYSGKFQNPLHQNYKHTKVLEALLKLRPLHKYG</sequence>
<dbReference type="AlphaFoldDB" id="A0A8H8XEB3"/>
<keyword evidence="1" id="KW-1133">Transmembrane helix</keyword>
<dbReference type="RefSeq" id="WP_202763358.1">
    <property type="nucleotide sequence ID" value="NZ_CAESAQ020000078.1"/>
</dbReference>
<evidence type="ECO:0000313" key="4">
    <source>
        <dbReference type="Proteomes" id="UP000643672"/>
    </source>
</evidence>
<evidence type="ECO:0000313" key="3">
    <source>
        <dbReference type="EMBL" id="CAB5504602.1"/>
    </source>
</evidence>
<evidence type="ECO:0000256" key="1">
    <source>
        <dbReference type="SAM" id="Phobius"/>
    </source>
</evidence>
<keyword evidence="1" id="KW-0812">Transmembrane</keyword>
<dbReference type="Pfam" id="PF08378">
    <property type="entry name" value="NERD"/>
    <property type="match status" value="1"/>
</dbReference>
<organism evidence="3 4">
    <name type="scientific">Bathymodiolus thermophilus thioautotrophic gill symbiont</name>
    <dbReference type="NCBI Taxonomy" id="2360"/>
    <lineage>
        <taxon>Bacteria</taxon>
        <taxon>Pseudomonadati</taxon>
        <taxon>Pseudomonadota</taxon>
        <taxon>Gammaproteobacteria</taxon>
        <taxon>sulfur-oxidizing symbionts</taxon>
    </lineage>
</organism>
<name>A0A8H8XEB3_9GAMM</name>
<dbReference type="InterPro" id="IPR011528">
    <property type="entry name" value="NERD"/>
</dbReference>
<dbReference type="PROSITE" id="PS50965">
    <property type="entry name" value="NERD"/>
    <property type="match status" value="1"/>
</dbReference>
<dbReference type="EMBL" id="CAESAQ020000078">
    <property type="protein sequence ID" value="CAB5504602.1"/>
    <property type="molecule type" value="Genomic_DNA"/>
</dbReference>
<keyword evidence="1" id="KW-0472">Membrane</keyword>
<protein>
    <recommendedName>
        <fullName evidence="2">NERD domain-containing protein</fullName>
    </recommendedName>
</protein>
<accession>A0A8H8XEB3</accession>
<proteinExistence type="predicted"/>
<feature type="domain" description="NERD" evidence="2">
    <location>
        <begin position="32"/>
        <end position="139"/>
    </location>
</feature>